<evidence type="ECO:0000313" key="2">
    <source>
        <dbReference type="Proteomes" id="UP000628840"/>
    </source>
</evidence>
<proteinExistence type="predicted"/>
<dbReference type="Proteomes" id="UP000628840">
    <property type="component" value="Unassembled WGS sequence"/>
</dbReference>
<accession>A0A830FDL0</accession>
<keyword evidence="2" id="KW-1185">Reference proteome</keyword>
<name>A0A830FDL0_9EURY</name>
<comment type="caution">
    <text evidence="1">The sequence shown here is derived from an EMBL/GenBank/DDBJ whole genome shotgun (WGS) entry which is preliminary data.</text>
</comment>
<reference evidence="1 2" key="1">
    <citation type="journal article" date="2019" name="Int. J. Syst. Evol. Microbiol.">
        <title>The Global Catalogue of Microorganisms (GCM) 10K type strain sequencing project: providing services to taxonomists for standard genome sequencing and annotation.</title>
        <authorList>
            <consortium name="The Broad Institute Genomics Platform"/>
            <consortium name="The Broad Institute Genome Sequencing Center for Infectious Disease"/>
            <person name="Wu L."/>
            <person name="Ma J."/>
        </authorList>
    </citation>
    <scope>NUCLEOTIDE SEQUENCE [LARGE SCALE GENOMIC DNA]</scope>
    <source>
        <strain evidence="1 2">JCM 19585</strain>
    </source>
</reference>
<protein>
    <submittedName>
        <fullName evidence="1">Uncharacterized protein</fullName>
    </submittedName>
</protein>
<gene>
    <name evidence="1" type="ORF">GCM10009037_30030</name>
</gene>
<sequence length="114" mass="12861">MLVKSKSPLDGWVHKRAGRTLTYDFQVPMTRFSDPSDPRPPLPDWVQEAYEILADAAGGPESDLTYEEAYALLDNTDAFSAEHSDSEYAVERLLKRGYLYEANGTLRVTEAVFE</sequence>
<dbReference type="EMBL" id="BMPF01000007">
    <property type="protein sequence ID" value="GGL44611.1"/>
    <property type="molecule type" value="Genomic_DNA"/>
</dbReference>
<evidence type="ECO:0000313" key="1">
    <source>
        <dbReference type="EMBL" id="GGL44611.1"/>
    </source>
</evidence>
<organism evidence="1 2">
    <name type="scientific">Halarchaeum grantii</name>
    <dbReference type="NCBI Taxonomy" id="1193105"/>
    <lineage>
        <taxon>Archaea</taxon>
        <taxon>Methanobacteriati</taxon>
        <taxon>Methanobacteriota</taxon>
        <taxon>Stenosarchaea group</taxon>
        <taxon>Halobacteria</taxon>
        <taxon>Halobacteriales</taxon>
        <taxon>Halobacteriaceae</taxon>
    </lineage>
</organism>
<dbReference type="AlphaFoldDB" id="A0A830FDL0"/>